<dbReference type="STRING" id="75743.A0A401QGM0"/>
<evidence type="ECO:0000256" key="4">
    <source>
        <dbReference type="SAM" id="MobiDB-lite"/>
    </source>
</evidence>
<reference evidence="6 7" key="1">
    <citation type="journal article" date="2018" name="Nat. Ecol. Evol.">
        <title>Shark genomes provide insights into elasmobranch evolution and the origin of vertebrates.</title>
        <authorList>
            <person name="Hara Y"/>
            <person name="Yamaguchi K"/>
            <person name="Onimaru K"/>
            <person name="Kadota M"/>
            <person name="Koyanagi M"/>
            <person name="Keeley SD"/>
            <person name="Tatsumi K"/>
            <person name="Tanaka K"/>
            <person name="Motone F"/>
            <person name="Kageyama Y"/>
            <person name="Nozu R"/>
            <person name="Adachi N"/>
            <person name="Nishimura O"/>
            <person name="Nakagawa R"/>
            <person name="Tanegashima C"/>
            <person name="Kiyatake I"/>
            <person name="Matsumoto R"/>
            <person name="Murakumo K"/>
            <person name="Nishida K"/>
            <person name="Terakita A"/>
            <person name="Kuratani S"/>
            <person name="Sato K"/>
            <person name="Hyodo S Kuraku.S."/>
        </authorList>
    </citation>
    <scope>NUCLEOTIDE SEQUENCE [LARGE SCALE GENOMIC DNA]</scope>
</reference>
<evidence type="ECO:0000256" key="1">
    <source>
        <dbReference type="ARBA" id="ARBA00022536"/>
    </source>
</evidence>
<protein>
    <recommendedName>
        <fullName evidence="5">TSP C-terminal domain-containing protein</fullName>
    </recommendedName>
</protein>
<dbReference type="Gene3D" id="2.60.120.200">
    <property type="match status" value="1"/>
</dbReference>
<feature type="compositionally biased region" description="Basic and acidic residues" evidence="4">
    <location>
        <begin position="1"/>
        <end position="12"/>
    </location>
</feature>
<evidence type="ECO:0000256" key="3">
    <source>
        <dbReference type="ARBA" id="ARBA00022837"/>
    </source>
</evidence>
<name>A0A401QGM0_SCYTO</name>
<dbReference type="SUPFAM" id="SSF103647">
    <property type="entry name" value="TSP type-3 repeat"/>
    <property type="match status" value="1"/>
</dbReference>
<dbReference type="InterPro" id="IPR008859">
    <property type="entry name" value="Thrombospondin_C"/>
</dbReference>
<dbReference type="Pfam" id="PF02412">
    <property type="entry name" value="TSP_3"/>
    <property type="match status" value="3"/>
</dbReference>
<dbReference type="OrthoDB" id="14563at2759"/>
<dbReference type="Proteomes" id="UP000288216">
    <property type="component" value="Unassembled WGS sequence"/>
</dbReference>
<proteinExistence type="predicted"/>
<keyword evidence="3" id="KW-0106">Calcium</keyword>
<feature type="domain" description="TSP C-terminal" evidence="5">
    <location>
        <begin position="100"/>
        <end position="124"/>
    </location>
</feature>
<dbReference type="GO" id="GO:0005509">
    <property type="term" value="F:calcium ion binding"/>
    <property type="evidence" value="ECO:0007669"/>
    <property type="project" value="InterPro"/>
</dbReference>
<comment type="caution">
    <text evidence="6">The sequence shown here is derived from an EMBL/GenBank/DDBJ whole genome shotgun (WGS) entry which is preliminary data.</text>
</comment>
<feature type="non-terminal residue" evidence="6">
    <location>
        <position position="124"/>
    </location>
</feature>
<feature type="non-terminal residue" evidence="6">
    <location>
        <position position="1"/>
    </location>
</feature>
<evidence type="ECO:0000259" key="5">
    <source>
        <dbReference type="PROSITE" id="PS51236"/>
    </source>
</evidence>
<gene>
    <name evidence="6" type="ORF">scyTo_0025198</name>
</gene>
<dbReference type="AlphaFoldDB" id="A0A401QGM0"/>
<feature type="region of interest" description="Disordered" evidence="4">
    <location>
        <begin position="1"/>
        <end position="71"/>
    </location>
</feature>
<dbReference type="OMA" id="MEIRQDR"/>
<dbReference type="PROSITE" id="PS51236">
    <property type="entry name" value="TSP_CTER"/>
    <property type="match status" value="1"/>
</dbReference>
<dbReference type="SUPFAM" id="SSF49899">
    <property type="entry name" value="Concanavalin A-like lectins/glucanases"/>
    <property type="match status" value="1"/>
</dbReference>
<dbReference type="EMBL" id="BFAA01075560">
    <property type="protein sequence ID" value="GCB84493.1"/>
    <property type="molecule type" value="Genomic_DNA"/>
</dbReference>
<dbReference type="PANTHER" id="PTHR10199">
    <property type="entry name" value="THROMBOSPONDIN"/>
    <property type="match status" value="1"/>
</dbReference>
<evidence type="ECO:0000313" key="6">
    <source>
        <dbReference type="EMBL" id="GCB84493.1"/>
    </source>
</evidence>
<feature type="compositionally biased region" description="Acidic residues" evidence="4">
    <location>
        <begin position="23"/>
        <end position="40"/>
    </location>
</feature>
<organism evidence="6 7">
    <name type="scientific">Scyliorhinus torazame</name>
    <name type="common">Cloudy catshark</name>
    <name type="synonym">Catulus torazame</name>
    <dbReference type="NCBI Taxonomy" id="75743"/>
    <lineage>
        <taxon>Eukaryota</taxon>
        <taxon>Metazoa</taxon>
        <taxon>Chordata</taxon>
        <taxon>Craniata</taxon>
        <taxon>Vertebrata</taxon>
        <taxon>Chondrichthyes</taxon>
        <taxon>Elasmobranchii</taxon>
        <taxon>Galeomorphii</taxon>
        <taxon>Galeoidea</taxon>
        <taxon>Carcharhiniformes</taxon>
        <taxon>Scyliorhinidae</taxon>
        <taxon>Scyliorhinus</taxon>
    </lineage>
</organism>
<dbReference type="GO" id="GO:0005576">
    <property type="term" value="C:extracellular region"/>
    <property type="evidence" value="ECO:0007669"/>
    <property type="project" value="InterPro"/>
</dbReference>
<evidence type="ECO:0000256" key="2">
    <source>
        <dbReference type="ARBA" id="ARBA00022729"/>
    </source>
</evidence>
<keyword evidence="2" id="KW-0732">Signal</keyword>
<dbReference type="PANTHER" id="PTHR10199:SF89">
    <property type="entry name" value="THROMBOSPONDIN-3"/>
    <property type="match status" value="1"/>
</dbReference>
<dbReference type="GO" id="GO:0007155">
    <property type="term" value="P:cell adhesion"/>
    <property type="evidence" value="ECO:0007669"/>
    <property type="project" value="InterPro"/>
</dbReference>
<dbReference type="FunFam" id="4.10.1080.10:FF:000001">
    <property type="entry name" value="Thrombospondin 3"/>
    <property type="match status" value="1"/>
</dbReference>
<evidence type="ECO:0000313" key="7">
    <source>
        <dbReference type="Proteomes" id="UP000288216"/>
    </source>
</evidence>
<dbReference type="InterPro" id="IPR003367">
    <property type="entry name" value="Thrombospondin_3-like_rpt"/>
</dbReference>
<dbReference type="InterPro" id="IPR013320">
    <property type="entry name" value="ConA-like_dom_sf"/>
</dbReference>
<keyword evidence="1" id="KW-0245">EGF-like domain</keyword>
<accession>A0A401QGM0</accession>
<dbReference type="InterPro" id="IPR028974">
    <property type="entry name" value="TSP_type-3_rpt"/>
</dbReference>
<sequence>DGDGHQDSKDNCPETPNSSQLDSDNDGLGDECDDDDDNDGIPDHGPLGPDNCRLIVNPNQKDSDDNGIGDVCENDFDNDAVFDQFDVCPESSEVTLTDFRAYQTVVLDPEGDAQIDPNWVVLNQ</sequence>
<keyword evidence="7" id="KW-1185">Reference proteome</keyword>
<dbReference type="Gene3D" id="4.10.1080.10">
    <property type="entry name" value="TSP type-3 repeat"/>
    <property type="match status" value="1"/>
</dbReference>